<evidence type="ECO:0000313" key="2">
    <source>
        <dbReference type="Proteomes" id="UP000009080"/>
    </source>
</evidence>
<keyword evidence="2" id="KW-1185">Reference proteome</keyword>
<protein>
    <submittedName>
        <fullName evidence="1">Uncharacterized protein</fullName>
    </submittedName>
</protein>
<dbReference type="STRING" id="377629.TERTU_4368"/>
<accession>C5BIW9</accession>
<evidence type="ECO:0000313" key="1">
    <source>
        <dbReference type="EMBL" id="ACR11363.1"/>
    </source>
</evidence>
<proteinExistence type="predicted"/>
<dbReference type="KEGG" id="ttu:TERTU_4368"/>
<gene>
    <name evidence="1" type="ordered locus">TERTU_4368</name>
</gene>
<organism evidence="1 2">
    <name type="scientific">Teredinibacter turnerae (strain ATCC 39867 / T7901)</name>
    <dbReference type="NCBI Taxonomy" id="377629"/>
    <lineage>
        <taxon>Bacteria</taxon>
        <taxon>Pseudomonadati</taxon>
        <taxon>Pseudomonadota</taxon>
        <taxon>Gammaproteobacteria</taxon>
        <taxon>Cellvibrionales</taxon>
        <taxon>Cellvibrionaceae</taxon>
        <taxon>Teredinibacter</taxon>
    </lineage>
</organism>
<dbReference type="EMBL" id="CP001614">
    <property type="protein sequence ID" value="ACR11363.1"/>
    <property type="molecule type" value="Genomic_DNA"/>
</dbReference>
<dbReference type="HOGENOM" id="CLU_3141658_0_0_6"/>
<name>C5BIW9_TERTT</name>
<sequence length="49" mass="5642">MLGFLVSIFNFSIETCAIPYLNKCALTITRITQHLGQAGLFYWADFWII</sequence>
<dbReference type="Proteomes" id="UP000009080">
    <property type="component" value="Chromosome"/>
</dbReference>
<dbReference type="AlphaFoldDB" id="C5BIW9"/>
<reference evidence="1 2" key="1">
    <citation type="journal article" date="2009" name="PLoS ONE">
        <title>The complete genome of Teredinibacter turnerae T7901: an intracellular endosymbiont of marine wood-boring bivalves (shipworms).</title>
        <authorList>
            <person name="Yang J.C."/>
            <person name="Madupu R."/>
            <person name="Durkin A.S."/>
            <person name="Ekborg N.A."/>
            <person name="Pedamallu C.S."/>
            <person name="Hostetler J.B."/>
            <person name="Radune D."/>
            <person name="Toms B.S."/>
            <person name="Henrissat B."/>
            <person name="Coutinho P.M."/>
            <person name="Schwarz S."/>
            <person name="Field L."/>
            <person name="Trindade-Silva A.E."/>
            <person name="Soares C.A.G."/>
            <person name="Elshahawi S."/>
            <person name="Hanora A."/>
            <person name="Schmidt E.W."/>
            <person name="Haygood M.G."/>
            <person name="Posfai J."/>
            <person name="Benner J."/>
            <person name="Madinger C."/>
            <person name="Nove J."/>
            <person name="Anton B."/>
            <person name="Chaudhary K."/>
            <person name="Foster J."/>
            <person name="Holman A."/>
            <person name="Kumar S."/>
            <person name="Lessard P.A."/>
            <person name="Luyten Y.A."/>
            <person name="Slatko B."/>
            <person name="Wood N."/>
            <person name="Wu B."/>
            <person name="Teplitski M."/>
            <person name="Mougous J.D."/>
            <person name="Ward N."/>
            <person name="Eisen J.A."/>
            <person name="Badger J.H."/>
            <person name="Distel D.L."/>
        </authorList>
    </citation>
    <scope>NUCLEOTIDE SEQUENCE [LARGE SCALE GENOMIC DNA]</scope>
    <source>
        <strain evidence="2">ATCC 39867 / T7901</strain>
    </source>
</reference>